<feature type="non-terminal residue" evidence="2">
    <location>
        <position position="198"/>
    </location>
</feature>
<protein>
    <submittedName>
        <fullName evidence="2">Uncharacterized protein</fullName>
    </submittedName>
</protein>
<dbReference type="AlphaFoldDB" id="A0A7Y0EUH1"/>
<sequence length="198" mass="22204">MYGRFRQLRNDRWLIYGTQIVISGVWGAELQRLYLEHSGFGAIYKPLSETQTPESAIYKRDSPQKRPIRSRHRFSSRPAAPCNPIPDLFPPPDARHPAEPCTPHTASWLPVTNTITSGIHGPLPFPAVALEMKIQGTKSGRKCPKTRMVRQQIPCPSHPCLRPIPILTIRQNPAKSVRKWGCITAESTPSLSPPHPLP</sequence>
<evidence type="ECO:0000313" key="3">
    <source>
        <dbReference type="Proteomes" id="UP000529710"/>
    </source>
</evidence>
<keyword evidence="3" id="KW-1185">Reference proteome</keyword>
<dbReference type="EMBL" id="JAAIIF010000009">
    <property type="protein sequence ID" value="NMM96593.1"/>
    <property type="molecule type" value="Genomic_DNA"/>
</dbReference>
<reference evidence="2 3" key="1">
    <citation type="submission" date="2020-02" db="EMBL/GenBank/DDBJ databases">
        <title>Characterization of phylogenetic diversity of novel bifidobacterial species isolated in Czech ZOOs.</title>
        <authorList>
            <person name="Lugli G.A."/>
            <person name="Vera N.B."/>
            <person name="Ventura M."/>
        </authorList>
    </citation>
    <scope>NUCLEOTIDE SEQUENCE [LARGE SCALE GENOMIC DNA]</scope>
    <source>
        <strain evidence="2 3">DSM 109960</strain>
    </source>
</reference>
<evidence type="ECO:0000256" key="1">
    <source>
        <dbReference type="SAM" id="MobiDB-lite"/>
    </source>
</evidence>
<feature type="region of interest" description="Disordered" evidence="1">
    <location>
        <begin position="58"/>
        <end position="99"/>
    </location>
</feature>
<feature type="compositionally biased region" description="Basic residues" evidence="1">
    <location>
        <begin position="66"/>
        <end position="75"/>
    </location>
</feature>
<proteinExistence type="predicted"/>
<feature type="compositionally biased region" description="Pro residues" evidence="1">
    <location>
        <begin position="81"/>
        <end position="92"/>
    </location>
</feature>
<name>A0A7Y0EUH1_9BIFI</name>
<dbReference type="Proteomes" id="UP000529710">
    <property type="component" value="Unassembled WGS sequence"/>
</dbReference>
<comment type="caution">
    <text evidence="2">The sequence shown here is derived from an EMBL/GenBank/DDBJ whole genome shotgun (WGS) entry which is preliminary data.</text>
</comment>
<accession>A0A7Y0EUH1</accession>
<evidence type="ECO:0000313" key="2">
    <source>
        <dbReference type="EMBL" id="NMM96593.1"/>
    </source>
</evidence>
<organism evidence="2 3">
    <name type="scientific">Bifidobacterium erythrocebi</name>
    <dbReference type="NCBI Taxonomy" id="2675325"/>
    <lineage>
        <taxon>Bacteria</taxon>
        <taxon>Bacillati</taxon>
        <taxon>Actinomycetota</taxon>
        <taxon>Actinomycetes</taxon>
        <taxon>Bifidobacteriales</taxon>
        <taxon>Bifidobacteriaceae</taxon>
        <taxon>Bifidobacterium</taxon>
    </lineage>
</organism>
<gene>
    <name evidence="2" type="ORF">G1C98_1329</name>
</gene>